<reference evidence="4" key="1">
    <citation type="submission" date="2009-08" db="EMBL/GenBank/DDBJ databases">
        <title>The complete genome of Chitinophaga pinensis DSM 2588.</title>
        <authorList>
            <consortium name="US DOE Joint Genome Institute (JGI-PGF)"/>
            <person name="Lucas S."/>
            <person name="Copeland A."/>
            <person name="Lapidus A."/>
            <person name="Glavina del Rio T."/>
            <person name="Dalin E."/>
            <person name="Tice H."/>
            <person name="Bruce D."/>
            <person name="Goodwin L."/>
            <person name="Pitluck S."/>
            <person name="Kyrpides N."/>
            <person name="Mavromatis K."/>
            <person name="Ivanova N."/>
            <person name="Mikhailova N."/>
            <person name="Sims D."/>
            <person name="Meinche L."/>
            <person name="Brettin T."/>
            <person name="Detter J.C."/>
            <person name="Han C."/>
            <person name="Larimer F."/>
            <person name="Land M."/>
            <person name="Hauser L."/>
            <person name="Markowitz V."/>
            <person name="Cheng J.-F."/>
            <person name="Hugenholtz P."/>
            <person name="Woyke T."/>
            <person name="Wu D."/>
            <person name="Spring S."/>
            <person name="Klenk H.-P."/>
            <person name="Eisen J.A."/>
        </authorList>
    </citation>
    <scope>NUCLEOTIDE SEQUENCE [LARGE SCALE GENOMIC DNA]</scope>
    <source>
        <strain evidence="4">ATCC 43595 / DSM 2588 / LMG 13176 / NBRC 15968 / NCIMB 11800 / UQM 2034</strain>
    </source>
</reference>
<evidence type="ECO:0000259" key="2">
    <source>
        <dbReference type="Pfam" id="PF14905"/>
    </source>
</evidence>
<evidence type="ECO:0000256" key="1">
    <source>
        <dbReference type="SAM" id="SignalP"/>
    </source>
</evidence>
<protein>
    <recommendedName>
        <fullName evidence="2">Outer membrane protein beta-barrel domain-containing protein</fullName>
    </recommendedName>
</protein>
<evidence type="ECO:0000313" key="4">
    <source>
        <dbReference type="Proteomes" id="UP000002215"/>
    </source>
</evidence>
<keyword evidence="1" id="KW-0732">Signal</keyword>
<dbReference type="OrthoDB" id="1086219at2"/>
<feature type="chain" id="PRO_5037478957" description="Outer membrane protein beta-barrel domain-containing protein" evidence="1">
    <location>
        <begin position="21"/>
        <end position="847"/>
    </location>
</feature>
<accession>A0A979GSP9</accession>
<dbReference type="Pfam" id="PF14905">
    <property type="entry name" value="OMP_b-brl_3"/>
    <property type="match status" value="1"/>
</dbReference>
<dbReference type="KEGG" id="cpi:Cpin_4088"/>
<dbReference type="AlphaFoldDB" id="A0A979GSP9"/>
<organism evidence="3 4">
    <name type="scientific">Chitinophaga pinensis (strain ATCC 43595 / DSM 2588 / LMG 13176 / NBRC 15968 / NCIMB 11800 / UQM 2034)</name>
    <dbReference type="NCBI Taxonomy" id="485918"/>
    <lineage>
        <taxon>Bacteria</taxon>
        <taxon>Pseudomonadati</taxon>
        <taxon>Bacteroidota</taxon>
        <taxon>Chitinophagia</taxon>
        <taxon>Chitinophagales</taxon>
        <taxon>Chitinophagaceae</taxon>
        <taxon>Chitinophaga</taxon>
    </lineage>
</organism>
<gene>
    <name evidence="3" type="ordered locus">Cpin_4088</name>
</gene>
<feature type="signal peptide" evidence="1">
    <location>
        <begin position="1"/>
        <end position="20"/>
    </location>
</feature>
<feature type="domain" description="Outer membrane protein beta-barrel" evidence="2">
    <location>
        <begin position="389"/>
        <end position="838"/>
    </location>
</feature>
<reference evidence="3 4" key="2">
    <citation type="journal article" date="2010" name="Stand. Genomic Sci.">
        <title>Complete genome sequence of Chitinophaga pinensis type strain (UQM 2034).</title>
        <authorList>
            <person name="Glavina Del Rio T."/>
            <person name="Abt B."/>
            <person name="Spring S."/>
            <person name="Lapidus A."/>
            <person name="Nolan M."/>
            <person name="Tice H."/>
            <person name="Copeland A."/>
            <person name="Cheng J.F."/>
            <person name="Chen F."/>
            <person name="Bruce D."/>
            <person name="Goodwin L."/>
            <person name="Pitluck S."/>
            <person name="Ivanova N."/>
            <person name="Mavromatis K."/>
            <person name="Mikhailova N."/>
            <person name="Pati A."/>
            <person name="Chen A."/>
            <person name="Palaniappan K."/>
            <person name="Land M."/>
            <person name="Hauser L."/>
            <person name="Chang Y.J."/>
            <person name="Jeffries C.D."/>
            <person name="Chain P."/>
            <person name="Saunders E."/>
            <person name="Detter J.C."/>
            <person name="Brettin T."/>
            <person name="Rohde M."/>
            <person name="Goker M."/>
            <person name="Bristow J."/>
            <person name="Eisen J.A."/>
            <person name="Markowitz V."/>
            <person name="Hugenholtz P."/>
            <person name="Kyrpides N.C."/>
            <person name="Klenk H.P."/>
            <person name="Lucas S."/>
        </authorList>
    </citation>
    <scope>NUCLEOTIDE SEQUENCE [LARGE SCALE GENOMIC DNA]</scope>
    <source>
        <strain evidence="4">ATCC 43595 / DSM 2588 / LMG 13176 / NBRC 15968 / NCIMB 11800 / UQM 2034</strain>
    </source>
</reference>
<proteinExistence type="predicted"/>
<dbReference type="InterPro" id="IPR041700">
    <property type="entry name" value="OMP_b-brl_3"/>
</dbReference>
<evidence type="ECO:0000313" key="3">
    <source>
        <dbReference type="EMBL" id="ACU61548.1"/>
    </source>
</evidence>
<dbReference type="SUPFAM" id="SSF56935">
    <property type="entry name" value="Porins"/>
    <property type="match status" value="1"/>
</dbReference>
<dbReference type="EMBL" id="CP001699">
    <property type="protein sequence ID" value="ACU61548.1"/>
    <property type="molecule type" value="Genomic_DNA"/>
</dbReference>
<sequence length="847" mass="95730">MRNFTAILIPFLALSAQLTAQTKPATPADTSIKSKTLKEVVVESRPPVRMKGDTVEYNASQFKTKENAVVEDLLKKLPGVKVDQGGNITAQGETVGKILVDGKEFFGNDPAIATKNLPADMVDKIQVLDKMSDQEEFTGIDDGNKTKTINIVTKKDRKKGYFGNLSAGIGPDGKYEGGVNVNSFSGEQQFSVLFKANNVNKSGFSASELVRMLGANPELFNSLPSSAIAELSKMKGIHITSDDPAEKVQLARPTGLNNTQYGGVNYNNDWSDRLKLRSSYFYNRFTSANNYMYDRHYQLPDTAYNYLQQGRSLQENNNHRVNGSFDIKLDKYNSLKISPVFNSNTADLNSNRSYRSTSADGKQLLNEGTQQLNTHTTNNSISGDILYRHRFQKPGRTLSLTVTPQYLKLDNSSLNISQNHYLNLHQEDSINQQLTGHSESYSLNNNLVYTEQLSRHTALRLTEQFNVTKGDYEQIARNYNHADGNYNVTDSRYSDIYNNAITRNVADVSVAGNYKKLTYTAGLSLENSIQQANSAYRNYQLKDHYNTLLPHLYARYRFSRSRQLMLRYASQASLPGISQLRPIEDISDPLYTRKGNTQLRQAVNHALTIGYLSNNMYRRTFSNVQLRLSTIRQQFTDAYTIDSTGRQLIMPTNANGYYNGSLHGEYSFPVIANGSTLTLGTEVAYNQYPSYFNAISDMIRQWTITPDFDFSYYPVNALVINLRGNATWNNRHSEVNKAAGQQYWFFQYSLDFLVSLPWKMNAEAGLECYTTTGLNQSFNNTVSLLNMALTKDIGKTYALHIEARDLLNQNNSYSRIAKNGYIEDRQNIVLGRYYMISLICKIKKFKK</sequence>
<dbReference type="Proteomes" id="UP000002215">
    <property type="component" value="Chromosome"/>
</dbReference>
<dbReference type="RefSeq" id="WP_012791720.1">
    <property type="nucleotide sequence ID" value="NC_013132.1"/>
</dbReference>
<name>A0A979GSP9_CHIPD</name>